<dbReference type="GO" id="GO:0008797">
    <property type="term" value="F:aspartate ammonia-lyase activity"/>
    <property type="evidence" value="ECO:0007669"/>
    <property type="project" value="TreeGrafter"/>
</dbReference>
<dbReference type="PRINTS" id="PR00145">
    <property type="entry name" value="ARGSUCLYASE"/>
</dbReference>
<feature type="domain" description="Fumarate lyase N-terminal" evidence="2">
    <location>
        <begin position="17"/>
        <end position="311"/>
    </location>
</feature>
<evidence type="ECO:0000313" key="4">
    <source>
        <dbReference type="EMBL" id="GBF08658.1"/>
    </source>
</evidence>
<dbReference type="Gene3D" id="1.10.275.10">
    <property type="entry name" value="Fumarase/aspartase (N-terminal domain)"/>
    <property type="match status" value="1"/>
</dbReference>
<evidence type="ECO:0000259" key="2">
    <source>
        <dbReference type="Pfam" id="PF00206"/>
    </source>
</evidence>
<dbReference type="InterPro" id="IPR018951">
    <property type="entry name" value="Fumarase_C_C"/>
</dbReference>
<dbReference type="Proteomes" id="UP000291213">
    <property type="component" value="Unassembled WGS sequence"/>
</dbReference>
<dbReference type="OrthoDB" id="26319at2157"/>
<feature type="domain" description="Fumarase C C-terminal" evidence="3">
    <location>
        <begin position="381"/>
        <end position="431"/>
    </location>
</feature>
<proteinExistence type="predicted"/>
<dbReference type="AlphaFoldDB" id="A0A401H8E6"/>
<dbReference type="GO" id="GO:0005829">
    <property type="term" value="C:cytosol"/>
    <property type="evidence" value="ECO:0007669"/>
    <property type="project" value="TreeGrafter"/>
</dbReference>
<sequence>MGKYVERAVRVFLNTGTRFPERIVWAIGMVKYSAAKANMELGILDEKRASAIMQAALEVAEGKHSDKIVVDVFQTGSGTGLNMNVNEVIAERASEIAGVDVHPNDHVNMSQSSNDVIPTAIRLAAASAVLNELVPSLETIINSLGSAEAKYARVVKPGRTHLRDALPVTFGQEMGAFKDAFSKDLAMVREALEAVLEVPLGGTAVGTGINAHPEYPRRAVSILAEKTGIPVKPAASRFRAMRLVTDLAMLTAAVRSVAIDLWRLSQDLRLMYSGPFTGIAEVEIPQEVPGSSMMPGKVNPVTLEAAMQAASYAIALDSSLVQASLLGEFELSMGLPLAGYAAVKQAEIVAEALRKTAGLVIERVEPRVERMRELAERSQALITLVAPIIGYEKAAEVSRMLYEGRSIREALKAVGLSGEAIEKLLDLEKLVKPGIPSLEVGRKD</sequence>
<dbReference type="PROSITE" id="PS00163">
    <property type="entry name" value="FUMARATE_LYASES"/>
    <property type="match status" value="1"/>
</dbReference>
<dbReference type="InterPro" id="IPR008948">
    <property type="entry name" value="L-Aspartase-like"/>
</dbReference>
<name>A0A401H8E6_AERPX</name>
<dbReference type="InterPro" id="IPR051546">
    <property type="entry name" value="Aspartate_Ammonia-Lyase"/>
</dbReference>
<gene>
    <name evidence="4" type="ORF">apy_03830</name>
</gene>
<evidence type="ECO:0000313" key="5">
    <source>
        <dbReference type="Proteomes" id="UP000291213"/>
    </source>
</evidence>
<dbReference type="SUPFAM" id="SSF48557">
    <property type="entry name" value="L-aspartase-like"/>
    <property type="match status" value="1"/>
</dbReference>
<organism evidence="4 5">
    <name type="scientific">Aeropyrum pernix</name>
    <dbReference type="NCBI Taxonomy" id="56636"/>
    <lineage>
        <taxon>Archaea</taxon>
        <taxon>Thermoproteota</taxon>
        <taxon>Thermoprotei</taxon>
        <taxon>Desulfurococcales</taxon>
        <taxon>Desulfurococcaceae</taxon>
        <taxon>Aeropyrum</taxon>
    </lineage>
</organism>
<evidence type="ECO:0000256" key="1">
    <source>
        <dbReference type="ARBA" id="ARBA00023239"/>
    </source>
</evidence>
<reference evidence="4 5" key="1">
    <citation type="submission" date="2017-02" db="EMBL/GenBank/DDBJ databases">
        <title>isolation and characterization of a novel temperate virus Aeropyrum globular virus 1 infecting hyperthermophilic archaeon Aeropyrum.</title>
        <authorList>
            <person name="Yumiya M."/>
            <person name="Yoshida T."/>
            <person name="Sako Y."/>
        </authorList>
    </citation>
    <scope>NUCLEOTIDE SEQUENCE [LARGE SCALE GENOMIC DNA]</scope>
    <source>
        <strain evidence="4 5">YK1-12-2013</strain>
    </source>
</reference>
<dbReference type="PRINTS" id="PR00149">
    <property type="entry name" value="FUMRATELYASE"/>
</dbReference>
<protein>
    <submittedName>
        <fullName evidence="4">Fumarate hydratase class II</fullName>
    </submittedName>
</protein>
<dbReference type="InterPro" id="IPR022761">
    <property type="entry name" value="Fumarate_lyase_N"/>
</dbReference>
<dbReference type="Pfam" id="PF00206">
    <property type="entry name" value="Lyase_1"/>
    <property type="match status" value="1"/>
</dbReference>
<dbReference type="Gene3D" id="1.10.40.30">
    <property type="entry name" value="Fumarase/aspartase (C-terminal domain)"/>
    <property type="match status" value="1"/>
</dbReference>
<comment type="caution">
    <text evidence="4">The sequence shown here is derived from an EMBL/GenBank/DDBJ whole genome shotgun (WGS) entry which is preliminary data.</text>
</comment>
<dbReference type="InterPro" id="IPR000362">
    <property type="entry name" value="Fumarate_lyase_fam"/>
</dbReference>
<dbReference type="PANTHER" id="PTHR42696:SF2">
    <property type="entry name" value="ASPARTATE AMMONIA-LYASE"/>
    <property type="match status" value="1"/>
</dbReference>
<dbReference type="GO" id="GO:0006099">
    <property type="term" value="P:tricarboxylic acid cycle"/>
    <property type="evidence" value="ECO:0007669"/>
    <property type="project" value="InterPro"/>
</dbReference>
<dbReference type="InterPro" id="IPR024083">
    <property type="entry name" value="Fumarase/histidase_N"/>
</dbReference>
<accession>A0A401H8E6</accession>
<dbReference type="PANTHER" id="PTHR42696">
    <property type="entry name" value="ASPARTATE AMMONIA-LYASE"/>
    <property type="match status" value="1"/>
</dbReference>
<keyword evidence="1" id="KW-0456">Lyase</keyword>
<evidence type="ECO:0000259" key="3">
    <source>
        <dbReference type="Pfam" id="PF10415"/>
    </source>
</evidence>
<dbReference type="Pfam" id="PF10415">
    <property type="entry name" value="FumaraseC_C"/>
    <property type="match status" value="1"/>
</dbReference>
<dbReference type="EMBL" id="BDMD01000015">
    <property type="protein sequence ID" value="GBF08658.1"/>
    <property type="molecule type" value="Genomic_DNA"/>
</dbReference>
<dbReference type="RefSeq" id="WP_131159711.1">
    <property type="nucleotide sequence ID" value="NZ_BDMD01000015.1"/>
</dbReference>
<dbReference type="Gene3D" id="1.20.200.10">
    <property type="entry name" value="Fumarase/aspartase (Central domain)"/>
    <property type="match status" value="1"/>
</dbReference>
<dbReference type="InterPro" id="IPR020557">
    <property type="entry name" value="Fumarate_lyase_CS"/>
</dbReference>
<dbReference type="GO" id="GO:0006531">
    <property type="term" value="P:aspartate metabolic process"/>
    <property type="evidence" value="ECO:0007669"/>
    <property type="project" value="TreeGrafter"/>
</dbReference>